<reference evidence="1" key="1">
    <citation type="submission" date="2022-07" db="EMBL/GenBank/DDBJ databases">
        <authorList>
            <person name="Trinca V."/>
            <person name="Uliana J.V.C."/>
            <person name="Torres T.T."/>
            <person name="Ward R.J."/>
            <person name="Monesi N."/>
        </authorList>
    </citation>
    <scope>NUCLEOTIDE SEQUENCE</scope>
    <source>
        <strain evidence="1">HSMRA1968</strain>
        <tissue evidence="1">Whole embryos</tissue>
    </source>
</reference>
<accession>A0A9Q0MWE3</accession>
<evidence type="ECO:0000313" key="2">
    <source>
        <dbReference type="Proteomes" id="UP001151699"/>
    </source>
</evidence>
<dbReference type="AlphaFoldDB" id="A0A9Q0MWE3"/>
<gene>
    <name evidence="1" type="ORF">Bhyg_11159</name>
</gene>
<dbReference type="Proteomes" id="UP001151699">
    <property type="component" value="Chromosome X"/>
</dbReference>
<dbReference type="EMBL" id="WJQU01000003">
    <property type="protein sequence ID" value="KAJ6638424.1"/>
    <property type="molecule type" value="Genomic_DNA"/>
</dbReference>
<keyword evidence="2" id="KW-1185">Reference proteome</keyword>
<proteinExistence type="predicted"/>
<evidence type="ECO:0000313" key="1">
    <source>
        <dbReference type="EMBL" id="KAJ6638424.1"/>
    </source>
</evidence>
<comment type="caution">
    <text evidence="1">The sequence shown here is derived from an EMBL/GenBank/DDBJ whole genome shotgun (WGS) entry which is preliminary data.</text>
</comment>
<sequence>MTAATGMKSPCSRFSDDCGGRRKLDNSSRNVSKFLVCALPDRSGISSNGIRQDQSVNPSSALIEDVIDVIRLGKEVVSSVLETWHFVEQTNLVNEVEVPFLKQKQKKILNRMTDLSRQISLVEDKTINVAQWTIESINERVQMNTQLQLGLKELNDLVNSITIQHTLMNKFAMHDDVEPSTLDSFAEWTVAPNNLAIQGLLDKLHFLILGSTDLASIGNTGLLYQIADSLEL</sequence>
<dbReference type="OrthoDB" id="6668707at2759"/>
<name>A0A9Q0MWE3_9DIPT</name>
<organism evidence="1 2">
    <name type="scientific">Pseudolycoriella hygida</name>
    <dbReference type="NCBI Taxonomy" id="35572"/>
    <lineage>
        <taxon>Eukaryota</taxon>
        <taxon>Metazoa</taxon>
        <taxon>Ecdysozoa</taxon>
        <taxon>Arthropoda</taxon>
        <taxon>Hexapoda</taxon>
        <taxon>Insecta</taxon>
        <taxon>Pterygota</taxon>
        <taxon>Neoptera</taxon>
        <taxon>Endopterygota</taxon>
        <taxon>Diptera</taxon>
        <taxon>Nematocera</taxon>
        <taxon>Sciaroidea</taxon>
        <taxon>Sciaridae</taxon>
        <taxon>Pseudolycoriella</taxon>
    </lineage>
</organism>
<protein>
    <submittedName>
        <fullName evidence="1">Uncharacterized protein</fullName>
    </submittedName>
</protein>